<protein>
    <submittedName>
        <fullName evidence="1">Uncharacterized protein</fullName>
    </submittedName>
</protein>
<proteinExistence type="predicted"/>
<organism evidence="1 2">
    <name type="scientific">Sphingomonas hankookensis</name>
    <dbReference type="NCBI Taxonomy" id="563996"/>
    <lineage>
        <taxon>Bacteria</taxon>
        <taxon>Pseudomonadati</taxon>
        <taxon>Pseudomonadota</taxon>
        <taxon>Alphaproteobacteria</taxon>
        <taxon>Sphingomonadales</taxon>
        <taxon>Sphingomonadaceae</taxon>
        <taxon>Sphingomonas</taxon>
    </lineage>
</organism>
<accession>A0ABR5YBT2</accession>
<gene>
    <name evidence="1" type="ORF">AVT10_16245</name>
</gene>
<dbReference type="RefSeq" id="WP_066691170.1">
    <property type="nucleotide sequence ID" value="NZ_LQQO01000028.1"/>
</dbReference>
<name>A0ABR5YBT2_9SPHN</name>
<sequence>MTSLRALIATELSEPQSAVITTVARVLMERLQGDAVLFYGSTLRTGDLDGVQDFYVLRASPSSSRPGWSMLWPDISYHEIDVARQIVRAKVATMPLDVFRKSASGVLLDTTIWTRFVQPSALLSARDASVRDRVVDAIALAAVTAATFAALHGPVTARPLDYWRSLFKATYDTELRVEAPGRHEQIVAHQPARYERLLPLAWQKAGIAFEERDGYISPRLRQGQIEIIAGAWCARAGFGRWLNAARLIKAAFTFDGAARYALWKIERHTGVRVALTPWRERHPILSAPGVLWRVWRSGAGR</sequence>
<reference evidence="2" key="1">
    <citation type="submission" date="2016-01" db="EMBL/GenBank/DDBJ databases">
        <title>Draft genome of Chromobacterium sp. F49.</title>
        <authorList>
            <person name="Hong K.W."/>
        </authorList>
    </citation>
    <scope>NUCLEOTIDE SEQUENCE [LARGE SCALE GENOMIC DNA]</scope>
    <source>
        <strain evidence="2">CN3</strain>
    </source>
</reference>
<dbReference type="EMBL" id="LQQO01000028">
    <property type="protein sequence ID" value="KZE12299.1"/>
    <property type="molecule type" value="Genomic_DNA"/>
</dbReference>
<keyword evidence="2" id="KW-1185">Reference proteome</keyword>
<dbReference type="Proteomes" id="UP000076609">
    <property type="component" value="Unassembled WGS sequence"/>
</dbReference>
<comment type="caution">
    <text evidence="1">The sequence shown here is derived from an EMBL/GenBank/DDBJ whole genome shotgun (WGS) entry which is preliminary data.</text>
</comment>
<evidence type="ECO:0000313" key="1">
    <source>
        <dbReference type="EMBL" id="KZE12299.1"/>
    </source>
</evidence>
<evidence type="ECO:0000313" key="2">
    <source>
        <dbReference type="Proteomes" id="UP000076609"/>
    </source>
</evidence>